<reference evidence="1" key="1">
    <citation type="submission" date="2020-11" db="EMBL/GenBank/DDBJ databases">
        <authorList>
            <person name="Tran Van P."/>
        </authorList>
    </citation>
    <scope>NUCLEOTIDE SEQUENCE</scope>
</reference>
<name>A0A7R9AY08_TIMSH</name>
<protein>
    <submittedName>
        <fullName evidence="1">Uncharacterized protein</fullName>
    </submittedName>
</protein>
<accession>A0A7R9AY08</accession>
<dbReference type="AlphaFoldDB" id="A0A7R9AY08"/>
<evidence type="ECO:0000313" key="1">
    <source>
        <dbReference type="EMBL" id="CAD7262690.1"/>
    </source>
</evidence>
<gene>
    <name evidence="1" type="ORF">TSIB3V08_LOCUS6789</name>
</gene>
<dbReference type="EMBL" id="OC003010">
    <property type="protein sequence ID" value="CAD7262690.1"/>
    <property type="molecule type" value="Genomic_DNA"/>
</dbReference>
<organism evidence="1">
    <name type="scientific">Timema shepardi</name>
    <name type="common">Walking stick</name>
    <dbReference type="NCBI Taxonomy" id="629360"/>
    <lineage>
        <taxon>Eukaryota</taxon>
        <taxon>Metazoa</taxon>
        <taxon>Ecdysozoa</taxon>
        <taxon>Arthropoda</taxon>
        <taxon>Hexapoda</taxon>
        <taxon>Insecta</taxon>
        <taxon>Pterygota</taxon>
        <taxon>Neoptera</taxon>
        <taxon>Polyneoptera</taxon>
        <taxon>Phasmatodea</taxon>
        <taxon>Timematodea</taxon>
        <taxon>Timematoidea</taxon>
        <taxon>Timematidae</taxon>
        <taxon>Timema</taxon>
    </lineage>
</organism>
<proteinExistence type="predicted"/>
<sequence length="221" mass="24797">MRLVDVMRVRSMPTALMVSCRVLYFFPAARRIYSMRTPRDGVNNDLRWPTPFTELSVDCNSLSSAEFFPVVAVGQFSWCCSFQWGIRLDGRVGEVGGGIVGSKWSEISGMAPPQVVRRGGGCPPPLGLPSIWGLIDTECGGTPSGAEYRGRNIHKFSNTWDTSTYEMPFIRKPTGTLEIRHIGDIRQRRKVTSGYIQPVYARRRLESGKTVVFRNNITRSN</sequence>